<dbReference type="InterPro" id="IPR023631">
    <property type="entry name" value="Amidase_dom"/>
</dbReference>
<dbReference type="Proteomes" id="UP000038040">
    <property type="component" value="Unplaced"/>
</dbReference>
<dbReference type="SUPFAM" id="SSF75304">
    <property type="entry name" value="Amidase signature (AS) enzymes"/>
    <property type="match status" value="1"/>
</dbReference>
<reference evidence="5 7" key="2">
    <citation type="submission" date="2018-11" db="EMBL/GenBank/DDBJ databases">
        <authorList>
            <consortium name="Pathogen Informatics"/>
        </authorList>
    </citation>
    <scope>NUCLEOTIDE SEQUENCE [LARGE SCALE GENOMIC DNA]</scope>
</reference>
<evidence type="ECO:0000256" key="2">
    <source>
        <dbReference type="PIRSR" id="PIRSR001221-1"/>
    </source>
</evidence>
<feature type="transmembrane region" description="Helical" evidence="3">
    <location>
        <begin position="20"/>
        <end position="40"/>
    </location>
</feature>
<organism evidence="6 8">
    <name type="scientific">Dracunculus medinensis</name>
    <name type="common">Guinea worm</name>
    <dbReference type="NCBI Taxonomy" id="318479"/>
    <lineage>
        <taxon>Eukaryota</taxon>
        <taxon>Metazoa</taxon>
        <taxon>Ecdysozoa</taxon>
        <taxon>Nematoda</taxon>
        <taxon>Chromadorea</taxon>
        <taxon>Rhabditida</taxon>
        <taxon>Spirurina</taxon>
        <taxon>Dracunculoidea</taxon>
        <taxon>Dracunculidae</taxon>
        <taxon>Dracunculus</taxon>
    </lineage>
</organism>
<dbReference type="EMBL" id="UYYG01000013">
    <property type="protein sequence ID" value="VDN51135.1"/>
    <property type="molecule type" value="Genomic_DNA"/>
</dbReference>
<feature type="active site" description="Acyl-ester intermediate" evidence="2">
    <location>
        <position position="248"/>
    </location>
</feature>
<dbReference type="AlphaFoldDB" id="A0A0N4UFJ3"/>
<dbReference type="PIRSF" id="PIRSF001221">
    <property type="entry name" value="Amidase_fungi"/>
    <property type="match status" value="1"/>
</dbReference>
<feature type="active site" description="Charge relay system" evidence="2">
    <location>
        <position position="148"/>
    </location>
</feature>
<evidence type="ECO:0000313" key="7">
    <source>
        <dbReference type="Proteomes" id="UP000274756"/>
    </source>
</evidence>
<dbReference type="OrthoDB" id="6428749at2759"/>
<accession>A0A0N4UFJ3</accession>
<feature type="active site" description="Charge relay system" evidence="2">
    <location>
        <position position="224"/>
    </location>
</feature>
<dbReference type="PANTHER" id="PTHR43372:SF4">
    <property type="entry name" value="FATTY-ACID AMIDE HYDROLASE 2"/>
    <property type="match status" value="1"/>
</dbReference>
<name>A0A0N4UFJ3_DRAME</name>
<dbReference type="Pfam" id="PF01425">
    <property type="entry name" value="Amidase"/>
    <property type="match status" value="1"/>
</dbReference>
<keyword evidence="7" id="KW-1185">Reference proteome</keyword>
<evidence type="ECO:0000313" key="6">
    <source>
        <dbReference type="Proteomes" id="UP000038040"/>
    </source>
</evidence>
<dbReference type="InterPro" id="IPR020556">
    <property type="entry name" value="Amidase_CS"/>
</dbReference>
<dbReference type="PROSITE" id="PS00571">
    <property type="entry name" value="AMIDASES"/>
    <property type="match status" value="1"/>
</dbReference>
<proteinExistence type="inferred from homology"/>
<dbReference type="STRING" id="318479.A0A0N4UFJ3"/>
<dbReference type="InterPro" id="IPR052739">
    <property type="entry name" value="FAAH2"/>
</dbReference>
<dbReference type="Proteomes" id="UP000274756">
    <property type="component" value="Unassembled WGS sequence"/>
</dbReference>
<comment type="similarity">
    <text evidence="1">Belongs to the amidase family.</text>
</comment>
<evidence type="ECO:0000313" key="5">
    <source>
        <dbReference type="EMBL" id="VDN51135.1"/>
    </source>
</evidence>
<evidence type="ECO:0000256" key="1">
    <source>
        <dbReference type="ARBA" id="ARBA00009199"/>
    </source>
</evidence>
<dbReference type="InterPro" id="IPR036928">
    <property type="entry name" value="AS_sf"/>
</dbReference>
<evidence type="ECO:0000313" key="8">
    <source>
        <dbReference type="WBParaSite" id="DME_0000621101-mRNA-1"/>
    </source>
</evidence>
<feature type="domain" description="Amidase" evidence="4">
    <location>
        <begin position="84"/>
        <end position="525"/>
    </location>
</feature>
<protein>
    <submittedName>
        <fullName evidence="8">Amidase domain-containing protein</fullName>
    </submittedName>
</protein>
<dbReference type="WBParaSite" id="DME_0000621101-mRNA-1">
    <property type="protein sequence ID" value="DME_0000621101-mRNA-1"/>
    <property type="gene ID" value="DME_0000621101"/>
</dbReference>
<keyword evidence="3" id="KW-0472">Membrane</keyword>
<sequence length="543" mass="61282">MLFSPFTRSFIKTFRPFLAVLSETYFCFIEFIFAFINFFIPRKSVYKPIDGHLLISATNAAEMIRKRQKFQIFREFFQLTSVKLVEAYIKRIAEINELINAVVENDFENARIAARQVDKLFEHLQEGSDEYNKLISSKPLLGVPFTLKDCIEIDGLVCTVGIIYRKDVKAIRDAVVVQSRMKEAGAIPLAVTNVPEVCLWWESVNSIYGRSNNPYDNRRIPGGSSGGEAALISAAGSVIGIGSDIGGSIRMPAYFNGIFGLKPSPGIIPLTGHLPQVEGYRSLMLRIGPICRYAEDLNIMLQIMAGEEGSKKIKLNSEVSLKNIRVFYMEGLKTLFARSLSNDCYDALKKAIRYFETKYDLYAIRLDLPFAHNAIEFFVTSMEVPEAPNFAWHMTDLKFEVNCTVELFKWFFGYSQHTLPAIVTGLADNQQIFSSQQKQKIFYQRDRLEKELSELLKDNAILIFPSFPTVAPFHHEPLFTSLNFAYTALWNTLPFPVVQCPMGLNKDGIPVGIQVVGGKNADRLLIAVAEEIEKGFGGWKPPS</sequence>
<evidence type="ECO:0000259" key="4">
    <source>
        <dbReference type="Pfam" id="PF01425"/>
    </source>
</evidence>
<keyword evidence="3" id="KW-0812">Transmembrane</keyword>
<gene>
    <name evidence="5" type="ORF">DME_LOCUS1108</name>
</gene>
<keyword evidence="3" id="KW-1133">Transmembrane helix</keyword>
<dbReference type="GO" id="GO:0012505">
    <property type="term" value="C:endomembrane system"/>
    <property type="evidence" value="ECO:0007669"/>
    <property type="project" value="TreeGrafter"/>
</dbReference>
<reference evidence="8" key="1">
    <citation type="submission" date="2017-02" db="UniProtKB">
        <authorList>
            <consortium name="WormBaseParasite"/>
        </authorList>
    </citation>
    <scope>IDENTIFICATION</scope>
</reference>
<dbReference type="Gene3D" id="3.90.1300.10">
    <property type="entry name" value="Amidase signature (AS) domain"/>
    <property type="match status" value="1"/>
</dbReference>
<dbReference type="PANTHER" id="PTHR43372">
    <property type="entry name" value="FATTY-ACID AMIDE HYDROLASE"/>
    <property type="match status" value="1"/>
</dbReference>
<evidence type="ECO:0000256" key="3">
    <source>
        <dbReference type="SAM" id="Phobius"/>
    </source>
</evidence>